<name>A0ABW7XFE8_9MICO</name>
<dbReference type="RefSeq" id="WP_397401710.1">
    <property type="nucleotide sequence ID" value="NZ_JBIRYI010000002.1"/>
</dbReference>
<feature type="domain" description="Luciferase-like" evidence="2">
    <location>
        <begin position="16"/>
        <end position="230"/>
    </location>
</feature>
<dbReference type="EC" id="1.-.-.-" evidence="3"/>
<sequence>MTDYGQTLRFGVSIDPTATDYPQALRLAQQADAAGLDLLAVQDHPYQPTHLDAWTLIGQLAARTEQISVMGDVLDLQLRPPTLTAKAAASLATMNGGRVHLGVGGGASAQGVAAMGGRPRTGGETIQFTEEAIRIMRRALDGDAVQADTAEHQVAGYQAGPVPSGHVGIWLGGQRPRMLRVAGRAADGWISPLNIYVAPHEVPEKQQIIDDAARKAGRDPRDVRRIYNVIGAIGPFRGGQGLVGPVQEWVETLTSWAVDLGFDTFVFWPITDAENQLRVFTDEVVPAVRERVAAHRAEQVAGPVDSTMSERNHA</sequence>
<dbReference type="InterPro" id="IPR036661">
    <property type="entry name" value="Luciferase-like_sf"/>
</dbReference>
<organism evidence="3 4">
    <name type="scientific">Promicromonospora kroppenstedtii</name>
    <dbReference type="NCBI Taxonomy" id="440482"/>
    <lineage>
        <taxon>Bacteria</taxon>
        <taxon>Bacillati</taxon>
        <taxon>Actinomycetota</taxon>
        <taxon>Actinomycetes</taxon>
        <taxon>Micrococcales</taxon>
        <taxon>Promicromonosporaceae</taxon>
        <taxon>Promicromonospora</taxon>
    </lineage>
</organism>
<evidence type="ECO:0000259" key="2">
    <source>
        <dbReference type="Pfam" id="PF00296"/>
    </source>
</evidence>
<protein>
    <submittedName>
        <fullName evidence="3">LLM class flavin-dependent oxidoreductase</fullName>
        <ecNumber evidence="3">1.-.-.-</ecNumber>
    </submittedName>
</protein>
<dbReference type="PANTHER" id="PTHR43244:SF1">
    <property type="entry name" value="5,10-METHYLENETETRAHYDROMETHANOPTERIN REDUCTASE"/>
    <property type="match status" value="1"/>
</dbReference>
<accession>A0ABW7XFE8</accession>
<comment type="caution">
    <text evidence="3">The sequence shown here is derived from an EMBL/GenBank/DDBJ whole genome shotgun (WGS) entry which is preliminary data.</text>
</comment>
<dbReference type="GO" id="GO:0016491">
    <property type="term" value="F:oxidoreductase activity"/>
    <property type="evidence" value="ECO:0007669"/>
    <property type="project" value="UniProtKB-KW"/>
</dbReference>
<dbReference type="SUPFAM" id="SSF51679">
    <property type="entry name" value="Bacterial luciferase-like"/>
    <property type="match status" value="1"/>
</dbReference>
<evidence type="ECO:0000313" key="4">
    <source>
        <dbReference type="Proteomes" id="UP001611580"/>
    </source>
</evidence>
<keyword evidence="1 3" id="KW-0560">Oxidoreductase</keyword>
<dbReference type="PANTHER" id="PTHR43244">
    <property type="match status" value="1"/>
</dbReference>
<dbReference type="InterPro" id="IPR011251">
    <property type="entry name" value="Luciferase-like_dom"/>
</dbReference>
<dbReference type="InterPro" id="IPR050564">
    <property type="entry name" value="F420-G6PD/mer"/>
</dbReference>
<reference evidence="3 4" key="1">
    <citation type="submission" date="2024-10" db="EMBL/GenBank/DDBJ databases">
        <title>The Natural Products Discovery Center: Release of the First 8490 Sequenced Strains for Exploring Actinobacteria Biosynthetic Diversity.</title>
        <authorList>
            <person name="Kalkreuter E."/>
            <person name="Kautsar S.A."/>
            <person name="Yang D."/>
            <person name="Bader C.D."/>
            <person name="Teijaro C.N."/>
            <person name="Fluegel L."/>
            <person name="Davis C.M."/>
            <person name="Simpson J.R."/>
            <person name="Lauterbach L."/>
            <person name="Steele A.D."/>
            <person name="Gui C."/>
            <person name="Meng S."/>
            <person name="Li G."/>
            <person name="Viehrig K."/>
            <person name="Ye F."/>
            <person name="Su P."/>
            <person name="Kiefer A.F."/>
            <person name="Nichols A."/>
            <person name="Cepeda A.J."/>
            <person name="Yan W."/>
            <person name="Fan B."/>
            <person name="Jiang Y."/>
            <person name="Adhikari A."/>
            <person name="Zheng C.-J."/>
            <person name="Schuster L."/>
            <person name="Cowan T.M."/>
            <person name="Smanski M.J."/>
            <person name="Chevrette M.G."/>
            <person name="De Carvalho L.P.S."/>
            <person name="Shen B."/>
        </authorList>
    </citation>
    <scope>NUCLEOTIDE SEQUENCE [LARGE SCALE GENOMIC DNA]</scope>
    <source>
        <strain evidence="3 4">NPDC019481</strain>
    </source>
</reference>
<gene>
    <name evidence="3" type="ORF">ACH47X_04230</name>
</gene>
<dbReference type="Proteomes" id="UP001611580">
    <property type="component" value="Unassembled WGS sequence"/>
</dbReference>
<keyword evidence="4" id="KW-1185">Reference proteome</keyword>
<evidence type="ECO:0000313" key="3">
    <source>
        <dbReference type="EMBL" id="MFI2486090.1"/>
    </source>
</evidence>
<evidence type="ECO:0000256" key="1">
    <source>
        <dbReference type="ARBA" id="ARBA00023002"/>
    </source>
</evidence>
<dbReference type="CDD" id="cd01097">
    <property type="entry name" value="Tetrahydromethanopterin_reductase"/>
    <property type="match status" value="1"/>
</dbReference>
<proteinExistence type="predicted"/>
<dbReference type="Gene3D" id="3.20.20.30">
    <property type="entry name" value="Luciferase-like domain"/>
    <property type="match status" value="1"/>
</dbReference>
<dbReference type="Pfam" id="PF00296">
    <property type="entry name" value="Bac_luciferase"/>
    <property type="match status" value="1"/>
</dbReference>
<dbReference type="EMBL" id="JBIRYI010000002">
    <property type="protein sequence ID" value="MFI2486090.1"/>
    <property type="molecule type" value="Genomic_DNA"/>
</dbReference>